<evidence type="ECO:0000256" key="5">
    <source>
        <dbReference type="PROSITE-ProRule" id="PRU00169"/>
    </source>
</evidence>
<dbReference type="GO" id="GO:0006355">
    <property type="term" value="P:regulation of DNA-templated transcription"/>
    <property type="evidence" value="ECO:0007669"/>
    <property type="project" value="InterPro"/>
</dbReference>
<evidence type="ECO:0000313" key="9">
    <source>
        <dbReference type="Proteomes" id="UP000254808"/>
    </source>
</evidence>
<organism evidence="8 9">
    <name type="scientific">Cyclonatronum proteinivorum</name>
    <dbReference type="NCBI Taxonomy" id="1457365"/>
    <lineage>
        <taxon>Bacteria</taxon>
        <taxon>Pseudomonadati</taxon>
        <taxon>Balneolota</taxon>
        <taxon>Balneolia</taxon>
        <taxon>Balneolales</taxon>
        <taxon>Cyclonatronaceae</taxon>
        <taxon>Cyclonatronum</taxon>
    </lineage>
</organism>
<dbReference type="KEGG" id="cprv:CYPRO_3307"/>
<dbReference type="InterPro" id="IPR058245">
    <property type="entry name" value="NreC/VraR/RcsB-like_REC"/>
</dbReference>
<dbReference type="Pfam" id="PF00072">
    <property type="entry name" value="Response_reg"/>
    <property type="match status" value="1"/>
</dbReference>
<dbReference type="OrthoDB" id="9795108at2"/>
<evidence type="ECO:0000256" key="2">
    <source>
        <dbReference type="ARBA" id="ARBA00023015"/>
    </source>
</evidence>
<dbReference type="PROSITE" id="PS50110">
    <property type="entry name" value="RESPONSE_REGULATORY"/>
    <property type="match status" value="1"/>
</dbReference>
<keyword evidence="3" id="KW-0238">DNA-binding</keyword>
<evidence type="ECO:0000313" key="8">
    <source>
        <dbReference type="EMBL" id="AXJ02540.1"/>
    </source>
</evidence>
<dbReference type="RefSeq" id="WP_114985613.1">
    <property type="nucleotide sequence ID" value="NZ_CP027806.1"/>
</dbReference>
<dbReference type="InterPro" id="IPR001789">
    <property type="entry name" value="Sig_transdc_resp-reg_receiver"/>
</dbReference>
<dbReference type="InterPro" id="IPR016032">
    <property type="entry name" value="Sig_transdc_resp-reg_C-effctor"/>
</dbReference>
<proteinExistence type="predicted"/>
<feature type="domain" description="HTH luxR-type" evidence="6">
    <location>
        <begin position="148"/>
        <end position="213"/>
    </location>
</feature>
<dbReference type="SMART" id="SM00421">
    <property type="entry name" value="HTH_LUXR"/>
    <property type="match status" value="1"/>
</dbReference>
<feature type="modified residue" description="4-aspartylphosphate" evidence="5">
    <location>
        <position position="56"/>
    </location>
</feature>
<dbReference type="Pfam" id="PF00196">
    <property type="entry name" value="GerE"/>
    <property type="match status" value="1"/>
</dbReference>
<accession>A0A345UPY8</accession>
<evidence type="ECO:0000259" key="6">
    <source>
        <dbReference type="PROSITE" id="PS50043"/>
    </source>
</evidence>
<keyword evidence="1 5" id="KW-0597">Phosphoprotein</keyword>
<dbReference type="InterPro" id="IPR011006">
    <property type="entry name" value="CheY-like_superfamily"/>
</dbReference>
<dbReference type="SUPFAM" id="SSF46894">
    <property type="entry name" value="C-terminal effector domain of the bipartite response regulators"/>
    <property type="match status" value="1"/>
</dbReference>
<protein>
    <submittedName>
        <fullName evidence="8">Two component transcriptional regulator, LuxR family</fullName>
    </submittedName>
</protein>
<name>A0A345UPY8_9BACT</name>
<dbReference type="AlphaFoldDB" id="A0A345UPY8"/>
<evidence type="ECO:0000259" key="7">
    <source>
        <dbReference type="PROSITE" id="PS50110"/>
    </source>
</evidence>
<dbReference type="SUPFAM" id="SSF52172">
    <property type="entry name" value="CheY-like"/>
    <property type="match status" value="1"/>
</dbReference>
<dbReference type="InterPro" id="IPR000792">
    <property type="entry name" value="Tscrpt_reg_LuxR_C"/>
</dbReference>
<keyword evidence="2" id="KW-0805">Transcription regulation</keyword>
<keyword evidence="4" id="KW-0804">Transcription</keyword>
<dbReference type="PANTHER" id="PTHR43214:SF41">
    <property type="entry name" value="NITRATE_NITRITE RESPONSE REGULATOR PROTEIN NARP"/>
    <property type="match status" value="1"/>
</dbReference>
<dbReference type="GO" id="GO:0000160">
    <property type="term" value="P:phosphorelay signal transduction system"/>
    <property type="evidence" value="ECO:0007669"/>
    <property type="project" value="InterPro"/>
</dbReference>
<evidence type="ECO:0000256" key="1">
    <source>
        <dbReference type="ARBA" id="ARBA00022553"/>
    </source>
</evidence>
<dbReference type="CDD" id="cd06170">
    <property type="entry name" value="LuxR_C_like"/>
    <property type="match status" value="1"/>
</dbReference>
<evidence type="ECO:0000256" key="4">
    <source>
        <dbReference type="ARBA" id="ARBA00023163"/>
    </source>
</evidence>
<gene>
    <name evidence="8" type="ORF">CYPRO_3307</name>
</gene>
<dbReference type="PANTHER" id="PTHR43214">
    <property type="entry name" value="TWO-COMPONENT RESPONSE REGULATOR"/>
    <property type="match status" value="1"/>
</dbReference>
<dbReference type="EMBL" id="CP027806">
    <property type="protein sequence ID" value="AXJ02540.1"/>
    <property type="molecule type" value="Genomic_DNA"/>
</dbReference>
<dbReference type="InterPro" id="IPR039420">
    <property type="entry name" value="WalR-like"/>
</dbReference>
<reference evidence="8 9" key="1">
    <citation type="submission" date="2018-03" db="EMBL/GenBank/DDBJ databases">
        <title>Phenotypic and genomic properties of Cyclonatronum proteinivorum gen. nov., sp. nov., a haloalkaliphilic bacteroidete from soda lakes possessing Na+-translocating rhodopsin.</title>
        <authorList>
            <person name="Toshchakov S.V."/>
            <person name="Korzhenkov A."/>
            <person name="Samarov N.I."/>
            <person name="Kublanov I.V."/>
            <person name="Muntyan M.S."/>
            <person name="Sorokin D.Y."/>
        </authorList>
    </citation>
    <scope>NUCLEOTIDE SEQUENCE [LARGE SCALE GENOMIC DNA]</scope>
    <source>
        <strain evidence="8 9">Omega</strain>
    </source>
</reference>
<dbReference type="SMART" id="SM00448">
    <property type="entry name" value="REC"/>
    <property type="match status" value="1"/>
</dbReference>
<dbReference type="PROSITE" id="PS50043">
    <property type="entry name" value="HTH_LUXR_2"/>
    <property type="match status" value="1"/>
</dbReference>
<dbReference type="Proteomes" id="UP000254808">
    <property type="component" value="Chromosome"/>
</dbReference>
<keyword evidence="9" id="KW-1185">Reference proteome</keyword>
<dbReference type="PROSITE" id="PS00622">
    <property type="entry name" value="HTH_LUXR_1"/>
    <property type="match status" value="1"/>
</dbReference>
<feature type="domain" description="Response regulatory" evidence="7">
    <location>
        <begin position="5"/>
        <end position="121"/>
    </location>
</feature>
<dbReference type="Gene3D" id="3.40.50.2300">
    <property type="match status" value="1"/>
</dbReference>
<dbReference type="CDD" id="cd17535">
    <property type="entry name" value="REC_NarL-like"/>
    <property type="match status" value="1"/>
</dbReference>
<evidence type="ECO:0000256" key="3">
    <source>
        <dbReference type="ARBA" id="ARBA00023125"/>
    </source>
</evidence>
<dbReference type="GO" id="GO:0003677">
    <property type="term" value="F:DNA binding"/>
    <property type="evidence" value="ECO:0007669"/>
    <property type="project" value="UniProtKB-KW"/>
</dbReference>
<sequence>MSVITILVADDHSVVRLGLTSILNSVPTFKVVAEASSGIEAVDLYKEFKPDVCLLDITMPELDGIDACREILKEDADARIIMMTIHLDEKYLNEVLEAGALGYMLKSSGKDEIINNIHRVLNNERVFSKAVSDMITTSFLSRNRKTEAPKAASKLTKREKEILGYIVDGKTNQEIAEVLSISPRTVETHRSNLMHKMGVKNTAALVKKALAEDMI</sequence>
<dbReference type="PRINTS" id="PR00038">
    <property type="entry name" value="HTHLUXR"/>
</dbReference>